<dbReference type="PANTHER" id="PTHR17920">
    <property type="entry name" value="TRANSMEMBRANE AND COILED-COIL DOMAIN-CONTAINING PROTEIN 4 TMCO4"/>
    <property type="match status" value="1"/>
</dbReference>
<evidence type="ECO:0000256" key="3">
    <source>
        <dbReference type="ARBA" id="ARBA00022692"/>
    </source>
</evidence>
<feature type="region of interest" description="Disordered" evidence="6">
    <location>
        <begin position="29"/>
        <end position="73"/>
    </location>
</feature>
<protein>
    <recommendedName>
        <fullName evidence="10">Transmembrane and coiled-coil domain-containing protein 4</fullName>
    </recommendedName>
</protein>
<feature type="transmembrane region" description="Helical" evidence="7">
    <location>
        <begin position="342"/>
        <end position="369"/>
    </location>
</feature>
<dbReference type="EMBL" id="CM027680">
    <property type="protein sequence ID" value="KAG0553164.1"/>
    <property type="molecule type" value="Genomic_DNA"/>
</dbReference>
<comment type="caution">
    <text evidence="8">The sequence shown here is derived from an EMBL/GenBank/DDBJ whole genome shotgun (WGS) entry which is preliminary data.</text>
</comment>
<keyword evidence="5 7" id="KW-0472">Membrane</keyword>
<dbReference type="InterPro" id="IPR007941">
    <property type="entry name" value="DUF726"/>
</dbReference>
<organism evidence="8 9">
    <name type="scientific">Sorghum bicolor</name>
    <name type="common">Sorghum</name>
    <name type="synonym">Sorghum vulgare</name>
    <dbReference type="NCBI Taxonomy" id="4558"/>
    <lineage>
        <taxon>Eukaryota</taxon>
        <taxon>Viridiplantae</taxon>
        <taxon>Streptophyta</taxon>
        <taxon>Embryophyta</taxon>
        <taxon>Tracheophyta</taxon>
        <taxon>Spermatophyta</taxon>
        <taxon>Magnoliopsida</taxon>
        <taxon>Liliopsida</taxon>
        <taxon>Poales</taxon>
        <taxon>Poaceae</taxon>
        <taxon>PACMAD clade</taxon>
        <taxon>Panicoideae</taxon>
        <taxon>Andropogonodae</taxon>
        <taxon>Andropogoneae</taxon>
        <taxon>Sorghinae</taxon>
        <taxon>Sorghum</taxon>
    </lineage>
</organism>
<dbReference type="AlphaFoldDB" id="A0A921V215"/>
<evidence type="ECO:0000256" key="4">
    <source>
        <dbReference type="ARBA" id="ARBA00022989"/>
    </source>
</evidence>
<reference evidence="8" key="2">
    <citation type="submission" date="2020-10" db="EMBL/GenBank/DDBJ databases">
        <authorList>
            <person name="Cooper E.A."/>
            <person name="Brenton Z.W."/>
            <person name="Flinn B.S."/>
            <person name="Jenkins J."/>
            <person name="Shu S."/>
            <person name="Flowers D."/>
            <person name="Luo F."/>
            <person name="Wang Y."/>
            <person name="Xia P."/>
            <person name="Barry K."/>
            <person name="Daum C."/>
            <person name="Lipzen A."/>
            <person name="Yoshinaga Y."/>
            <person name="Schmutz J."/>
            <person name="Saski C."/>
            <person name="Vermerris W."/>
            <person name="Kresovich S."/>
        </authorList>
    </citation>
    <scope>NUCLEOTIDE SEQUENCE</scope>
</reference>
<accession>A0A921V215</accession>
<feature type="compositionally biased region" description="Low complexity" evidence="6">
    <location>
        <begin position="48"/>
        <end position="71"/>
    </location>
</feature>
<feature type="transmembrane region" description="Helical" evidence="7">
    <location>
        <begin position="294"/>
        <end position="322"/>
    </location>
</feature>
<dbReference type="Gene3D" id="3.40.50.1820">
    <property type="entry name" value="alpha/beta hydrolase"/>
    <property type="match status" value="1"/>
</dbReference>
<evidence type="ECO:0000256" key="2">
    <source>
        <dbReference type="ARBA" id="ARBA00009824"/>
    </source>
</evidence>
<reference evidence="8" key="1">
    <citation type="journal article" date="2019" name="BMC Genomics">
        <title>A new reference genome for Sorghum bicolor reveals high levels of sequence similarity between sweet and grain genotypes: implications for the genetics of sugar metabolism.</title>
        <authorList>
            <person name="Cooper E.A."/>
            <person name="Brenton Z.W."/>
            <person name="Flinn B.S."/>
            <person name="Jenkins J."/>
            <person name="Shu S."/>
            <person name="Flowers D."/>
            <person name="Luo F."/>
            <person name="Wang Y."/>
            <person name="Xia P."/>
            <person name="Barry K."/>
            <person name="Daum C."/>
            <person name="Lipzen A."/>
            <person name="Yoshinaga Y."/>
            <person name="Schmutz J."/>
            <person name="Saski C."/>
            <person name="Vermerris W."/>
            <person name="Kresovich S."/>
        </authorList>
    </citation>
    <scope>NUCLEOTIDE SEQUENCE</scope>
</reference>
<keyword evidence="4 7" id="KW-1133">Transmembrane helix</keyword>
<evidence type="ECO:0000313" key="9">
    <source>
        <dbReference type="Proteomes" id="UP000807115"/>
    </source>
</evidence>
<dbReference type="GO" id="GO:0016020">
    <property type="term" value="C:membrane"/>
    <property type="evidence" value="ECO:0007669"/>
    <property type="project" value="UniProtKB-SubCell"/>
</dbReference>
<comment type="subcellular location">
    <subcellularLocation>
        <location evidence="1">Membrane</location>
        <topology evidence="1">Multi-pass membrane protein</topology>
    </subcellularLocation>
</comment>
<evidence type="ECO:0000313" key="8">
    <source>
        <dbReference type="EMBL" id="KAG0553164.1"/>
    </source>
</evidence>
<evidence type="ECO:0000256" key="7">
    <source>
        <dbReference type="SAM" id="Phobius"/>
    </source>
</evidence>
<gene>
    <name evidence="8" type="ORF">BDA96_01G571100</name>
</gene>
<keyword evidence="3 7" id="KW-0812">Transmembrane</keyword>
<evidence type="ECO:0000256" key="5">
    <source>
        <dbReference type="ARBA" id="ARBA00023136"/>
    </source>
</evidence>
<dbReference type="Proteomes" id="UP000807115">
    <property type="component" value="Chromosome 1"/>
</dbReference>
<dbReference type="InterPro" id="IPR029058">
    <property type="entry name" value="AB_hydrolase_fold"/>
</dbReference>
<proteinExistence type="inferred from homology"/>
<comment type="similarity">
    <text evidence="2">Belongs to the TMCO4 family.</text>
</comment>
<evidence type="ECO:0000256" key="6">
    <source>
        <dbReference type="SAM" id="MobiDB-lite"/>
    </source>
</evidence>
<dbReference type="Pfam" id="PF05277">
    <property type="entry name" value="DUF726"/>
    <property type="match status" value="1"/>
</dbReference>
<name>A0A921V215_SORBI</name>
<sequence length="652" mass="69717">MATTLTPTQRYAAGALLALALRQAQIHQSAPLGSGSTDPGPDDEERASSASGSSSSTATISSGSDTASGAGLWTHDSRGLLRPVFRFLEIEPMAWAGIEETAASPDAKHHIGAFLRILFEEDSESSSDRLEQEFALAKAVDVMVMSMSSDTVPDEKIKEESKDSTACTSATEESPEAGLSENLLGIDKLSLEDVPANDHRKMALLYALLSACVADKPVSQEEEDRKSSHFRKGYDARHRVALRLIAAWLDVKWIKMEAMEVMVACSAMAAAKEQEQERENASPKSKWEKWKRGGIIGAAALTGGALLAITGGLAAPAIAAGFGALAPTLGTLVPFIGASGFAAMAAAAGSVAGSVAVAASFGAAGAGLTGTKMARRIGKVKEFEFKPIGDNHNQGRLAVGILISGFAFDEEDFWKPWEGWKDNLEKYILQWESKHIIAVSTAIQDWLTSRLAMELMKQGAMRTVLSGLLAAFAWPATLLAATDFIDSKWSVAIDRSDKAGKMLAEVLLKGLQGNRPVTLVGFSLGARVIFKCLQELALSSGNEGLVERVVLLGAPVSVKGERWEPARKMVAGRFVNVYSRDDWILGVTFRASLLTQGLAGIQVIDVPGVENVDVTELVDGHSSYLSAAQQILEHLELNTYYPVFVPLPEVRK</sequence>
<feature type="compositionally biased region" description="Basic and acidic residues" evidence="6">
    <location>
        <begin position="153"/>
        <end position="163"/>
    </location>
</feature>
<dbReference type="PANTHER" id="PTHR17920:SF3">
    <property type="entry name" value="TRANSMEMBRANE AND COILED-COIL DOMAIN-CONTAINING PROTEIN 4"/>
    <property type="match status" value="1"/>
</dbReference>
<feature type="region of interest" description="Disordered" evidence="6">
    <location>
        <begin position="150"/>
        <end position="174"/>
    </location>
</feature>
<evidence type="ECO:0000256" key="1">
    <source>
        <dbReference type="ARBA" id="ARBA00004141"/>
    </source>
</evidence>
<evidence type="ECO:0008006" key="10">
    <source>
        <dbReference type="Google" id="ProtNLM"/>
    </source>
</evidence>
<dbReference type="SUPFAM" id="SSF53474">
    <property type="entry name" value="alpha/beta-Hydrolases"/>
    <property type="match status" value="1"/>
</dbReference>